<gene>
    <name evidence="2" type="ORF">IWX46DRAFT_648736</name>
</gene>
<sequence length="307" mass="35746">MELNTGGPHEPKRENLELSTPSRAQTSPKELHVSAPHPIHNDNETDSEDNGSKSFPFLDLPAELRQKILVEAAGVCKMGSMTASAMARLPEDPVAKLKALEETGILSGDEKKFYAKLRLLFCVCSTIREDMKYVEREWLKNRWMDLAELEHWLGLENRPEMDSITLSINCESFLRSPPPGYEELVREHMRKAREIQGRENPKQAYYRRWMAAIRRLPMSHFKTIEIYDAEVPVENGLLMYTFVEQLHFYLLYKTRSRKRGSVVFVVKHLPEYEKDSSTVIQAGEEFQSGRYWRLRETQTEFLEPDYT</sequence>
<accession>A0ABR1MFV0</accession>
<reference evidence="2 3" key="1">
    <citation type="submission" date="2024-04" db="EMBL/GenBank/DDBJ databases">
        <title>Phyllosticta paracitricarpa is synonymous to the EU quarantine fungus P. citricarpa based on phylogenomic analyses.</title>
        <authorList>
            <consortium name="Lawrence Berkeley National Laboratory"/>
            <person name="Van Ingen-Buijs V.A."/>
            <person name="Van Westerhoven A.C."/>
            <person name="Haridas S."/>
            <person name="Skiadas P."/>
            <person name="Martin F."/>
            <person name="Groenewald J.Z."/>
            <person name="Crous P.W."/>
            <person name="Seidl M.F."/>
        </authorList>
    </citation>
    <scope>NUCLEOTIDE SEQUENCE [LARGE SCALE GENOMIC DNA]</scope>
    <source>
        <strain evidence="2 3">CBS 122670</strain>
    </source>
</reference>
<protein>
    <submittedName>
        <fullName evidence="2">Uncharacterized protein</fullName>
    </submittedName>
</protein>
<feature type="compositionally biased region" description="Polar residues" evidence="1">
    <location>
        <begin position="17"/>
        <end position="28"/>
    </location>
</feature>
<dbReference type="EMBL" id="JBBPDW010000011">
    <property type="protein sequence ID" value="KAK7548191.1"/>
    <property type="molecule type" value="Genomic_DNA"/>
</dbReference>
<proteinExistence type="predicted"/>
<dbReference type="Proteomes" id="UP001365128">
    <property type="component" value="Unassembled WGS sequence"/>
</dbReference>
<keyword evidence="3" id="KW-1185">Reference proteome</keyword>
<evidence type="ECO:0000313" key="3">
    <source>
        <dbReference type="Proteomes" id="UP001365128"/>
    </source>
</evidence>
<evidence type="ECO:0000313" key="2">
    <source>
        <dbReference type="EMBL" id="KAK7548191.1"/>
    </source>
</evidence>
<name>A0ABR1MFV0_9PEZI</name>
<feature type="region of interest" description="Disordered" evidence="1">
    <location>
        <begin position="1"/>
        <end position="54"/>
    </location>
</feature>
<comment type="caution">
    <text evidence="2">The sequence shown here is derived from an EMBL/GenBank/DDBJ whole genome shotgun (WGS) entry which is preliminary data.</text>
</comment>
<evidence type="ECO:0000256" key="1">
    <source>
        <dbReference type="SAM" id="MobiDB-lite"/>
    </source>
</evidence>
<organism evidence="2 3">
    <name type="scientific">Phyllosticta citricarpa</name>
    <dbReference type="NCBI Taxonomy" id="55181"/>
    <lineage>
        <taxon>Eukaryota</taxon>
        <taxon>Fungi</taxon>
        <taxon>Dikarya</taxon>
        <taxon>Ascomycota</taxon>
        <taxon>Pezizomycotina</taxon>
        <taxon>Dothideomycetes</taxon>
        <taxon>Dothideomycetes incertae sedis</taxon>
        <taxon>Botryosphaeriales</taxon>
        <taxon>Phyllostictaceae</taxon>
        <taxon>Phyllosticta</taxon>
    </lineage>
</organism>